<name>A0A073CKL5_PLAA1</name>
<evidence type="ECO:0000313" key="2">
    <source>
        <dbReference type="Proteomes" id="UP000027395"/>
    </source>
</evidence>
<dbReference type="AlphaFoldDB" id="A0A073CKL5"/>
<accession>A0A073CKL5</accession>
<organism evidence="1 2">
    <name type="scientific">Planktothrix agardhii (strain NIVA-CYA 126/8)</name>
    <dbReference type="NCBI Taxonomy" id="388467"/>
    <lineage>
        <taxon>Bacteria</taxon>
        <taxon>Bacillati</taxon>
        <taxon>Cyanobacteriota</taxon>
        <taxon>Cyanophyceae</taxon>
        <taxon>Oscillatoriophycideae</taxon>
        <taxon>Oscillatoriales</taxon>
        <taxon>Microcoleaceae</taxon>
        <taxon>Planktothrix</taxon>
    </lineage>
</organism>
<dbReference type="EMBL" id="CM002803">
    <property type="protein sequence ID" value="KEI68258.1"/>
    <property type="molecule type" value="Genomic_DNA"/>
</dbReference>
<evidence type="ECO:0000313" key="1">
    <source>
        <dbReference type="EMBL" id="KEI68258.1"/>
    </source>
</evidence>
<dbReference type="InterPro" id="IPR038573">
    <property type="entry name" value="BrnT_sf"/>
</dbReference>
<gene>
    <name evidence="1" type="ORF">A19Y_3490</name>
</gene>
<sequence>MNPSQQLTTPVALSWGFLLRFVPLAKTFVYKRSHIIIDYFCYHKSMKFEWDEGKNQTNLIKHGFDFTDAYRIFNLPMVVELDERENYREDRFVAIGLLDGRVVVIVYTEPDDQTIRIISLRKALSYERKYYEQYIKNRLE</sequence>
<evidence type="ECO:0008006" key="3">
    <source>
        <dbReference type="Google" id="ProtNLM"/>
    </source>
</evidence>
<dbReference type="InterPro" id="IPR007460">
    <property type="entry name" value="BrnT_toxin"/>
</dbReference>
<proteinExistence type="predicted"/>
<reference evidence="1 2" key="1">
    <citation type="journal article" date="2014" name="Appl. Environ. Microbiol.">
        <title>Elucidation of insertion elements encoded on plasmids and in vitro construction of shuttle vectors from the toxic cyanobacterium Planktothrix.</title>
        <authorList>
            <person name="Christiansen G."/>
            <person name="Goesmann A."/>
            <person name="Kurmayer R."/>
        </authorList>
    </citation>
    <scope>NUCLEOTIDE SEQUENCE [LARGE SCALE GENOMIC DNA]</scope>
    <source>
        <strain evidence="1 2">NIVA-CYA 126/8</strain>
    </source>
</reference>
<dbReference type="HOGENOM" id="CLU_1833346_0_0_3"/>
<protein>
    <recommendedName>
        <fullName evidence="3">BrnT family toxin</fullName>
    </recommendedName>
</protein>
<dbReference type="Pfam" id="PF04365">
    <property type="entry name" value="BrnT_toxin"/>
    <property type="match status" value="1"/>
</dbReference>
<dbReference type="eggNOG" id="COG2929">
    <property type="taxonomic scope" value="Bacteria"/>
</dbReference>
<dbReference type="Gene3D" id="3.10.450.530">
    <property type="entry name" value="Ribonuclease toxin, BrnT, of type II toxin-antitoxin system"/>
    <property type="match status" value="1"/>
</dbReference>
<dbReference type="STRING" id="388467.A19Y_3490"/>
<dbReference type="PATRIC" id="fig|388467.6.peg.3436"/>
<keyword evidence="2" id="KW-1185">Reference proteome</keyword>
<dbReference type="Proteomes" id="UP000027395">
    <property type="component" value="Chromosome"/>
</dbReference>